<evidence type="ECO:0000313" key="1">
    <source>
        <dbReference type="EMBL" id="CAD8167688.1"/>
    </source>
</evidence>
<sequence>MITNFKELPSNSQTIINALKDLNILDNNNEFQSQQQISIRLQSFFENAQQKSQFLKSLFKIFEKETQEEGNLQKKLKLLLFLHILLSSSIARSELSKIFISKQINIQINNTTLGKVCQQYYFYLYKLASQTTFINEDVINGDILIYFTLSNQCNLGISIQSLIEDVESFQNNQLIGNIVKSIYYDLQNIAIFIIKDVKSLIENQHNIKQNKLHILELYKECQVLQQKMLGFYRFNRHFSHFNQIMPPFSLIIEQHYLKELQDNKPKIHSLKHLSKLSEEHIKFQPQTSKQRQMIQFEFVEKKQQQESPQFSFSN</sequence>
<evidence type="ECO:0000313" key="2">
    <source>
        <dbReference type="Proteomes" id="UP000689195"/>
    </source>
</evidence>
<reference evidence="1" key="1">
    <citation type="submission" date="2021-01" db="EMBL/GenBank/DDBJ databases">
        <authorList>
            <consortium name="Genoscope - CEA"/>
            <person name="William W."/>
        </authorList>
    </citation>
    <scope>NUCLEOTIDE SEQUENCE</scope>
</reference>
<dbReference type="Proteomes" id="UP000689195">
    <property type="component" value="Unassembled WGS sequence"/>
</dbReference>
<dbReference type="OrthoDB" id="306150at2759"/>
<dbReference type="AlphaFoldDB" id="A0A8S1UQX4"/>
<keyword evidence="2" id="KW-1185">Reference proteome</keyword>
<comment type="caution">
    <text evidence="1">The sequence shown here is derived from an EMBL/GenBank/DDBJ whole genome shotgun (WGS) entry which is preliminary data.</text>
</comment>
<name>A0A8S1UQX4_9CILI</name>
<gene>
    <name evidence="1" type="ORF">PPENT_87.1.T0470246</name>
</gene>
<dbReference type="EMBL" id="CAJJDO010000047">
    <property type="protein sequence ID" value="CAD8167688.1"/>
    <property type="molecule type" value="Genomic_DNA"/>
</dbReference>
<organism evidence="1 2">
    <name type="scientific">Paramecium pentaurelia</name>
    <dbReference type="NCBI Taxonomy" id="43138"/>
    <lineage>
        <taxon>Eukaryota</taxon>
        <taxon>Sar</taxon>
        <taxon>Alveolata</taxon>
        <taxon>Ciliophora</taxon>
        <taxon>Intramacronucleata</taxon>
        <taxon>Oligohymenophorea</taxon>
        <taxon>Peniculida</taxon>
        <taxon>Parameciidae</taxon>
        <taxon>Paramecium</taxon>
    </lineage>
</organism>
<protein>
    <submittedName>
        <fullName evidence="1">Uncharacterized protein</fullName>
    </submittedName>
</protein>
<proteinExistence type="predicted"/>
<accession>A0A8S1UQX4</accession>